<keyword evidence="6" id="KW-1185">Reference proteome</keyword>
<reference evidence="5 6" key="1">
    <citation type="submission" date="2018-10" db="EMBL/GenBank/DDBJ databases">
        <authorList>
            <person name="Li J."/>
        </authorList>
    </citation>
    <scope>NUCLEOTIDE SEQUENCE [LARGE SCALE GENOMIC DNA]</scope>
    <source>
        <strain evidence="5 6">CCTCC AB209002</strain>
    </source>
</reference>
<dbReference type="GO" id="GO:0003700">
    <property type="term" value="F:DNA-binding transcription factor activity"/>
    <property type="evidence" value="ECO:0007669"/>
    <property type="project" value="TreeGrafter"/>
</dbReference>
<dbReference type="Pfam" id="PF13377">
    <property type="entry name" value="Peripla_BP_3"/>
    <property type="match status" value="1"/>
</dbReference>
<dbReference type="SMART" id="SM00354">
    <property type="entry name" value="HTH_LACI"/>
    <property type="match status" value="1"/>
</dbReference>
<evidence type="ECO:0000313" key="5">
    <source>
        <dbReference type="EMBL" id="RLP72331.1"/>
    </source>
</evidence>
<keyword evidence="2" id="KW-0238">DNA-binding</keyword>
<proteinExistence type="predicted"/>
<dbReference type="InterPro" id="IPR028082">
    <property type="entry name" value="Peripla_BP_I"/>
</dbReference>
<dbReference type="InterPro" id="IPR000843">
    <property type="entry name" value="HTH_LacI"/>
</dbReference>
<dbReference type="PANTHER" id="PTHR30146:SF109">
    <property type="entry name" value="HTH-TYPE TRANSCRIPTIONAL REGULATOR GALS"/>
    <property type="match status" value="1"/>
</dbReference>
<dbReference type="Proteomes" id="UP000270299">
    <property type="component" value="Unassembled WGS sequence"/>
</dbReference>
<evidence type="ECO:0000256" key="3">
    <source>
        <dbReference type="ARBA" id="ARBA00023163"/>
    </source>
</evidence>
<accession>A0A3L6ZXV3</accession>
<dbReference type="CDD" id="cd01392">
    <property type="entry name" value="HTH_LacI"/>
    <property type="match status" value="1"/>
</dbReference>
<name>A0A3L6ZXV3_9MICO</name>
<dbReference type="SUPFAM" id="SSF53822">
    <property type="entry name" value="Periplasmic binding protein-like I"/>
    <property type="match status" value="1"/>
</dbReference>
<dbReference type="PROSITE" id="PS50932">
    <property type="entry name" value="HTH_LACI_2"/>
    <property type="match status" value="1"/>
</dbReference>
<keyword evidence="1" id="KW-0805">Transcription regulation</keyword>
<dbReference type="GO" id="GO:0000976">
    <property type="term" value="F:transcription cis-regulatory region binding"/>
    <property type="evidence" value="ECO:0007669"/>
    <property type="project" value="TreeGrafter"/>
</dbReference>
<sequence>MVTIRDVASRAGVSPATVSRVVNGLVGYSDETKVRVEEAVAALHYEPDTFARGLKMKQSSVIGVLAPMVSDALASQVMSGVEHAAREGGYSVMLGRTGQGSTFAPGYLRTLRTYRSAGVILISAAITPEMRRVLGSNVPLISVAIRDGIRFPSIGIDDERAAYDGTKHLLALGHERIGLLAGDPQSTLVNAVRERGYRRAMAEAGRPAVLEQGNSLYDSAPPALHRLLATDPHLTAVFALSDEMGAAVVNELQRIGRRVPHDISVLGFDNTRTATHVYPALSTIAQPLERMGELAVERLLSLTDPGQKVMPHRLITRGTTAPPLSSH</sequence>
<dbReference type="RefSeq" id="WP_121672052.1">
    <property type="nucleotide sequence ID" value="NZ_BMXM01000001.1"/>
</dbReference>
<dbReference type="SUPFAM" id="SSF47413">
    <property type="entry name" value="lambda repressor-like DNA-binding domains"/>
    <property type="match status" value="1"/>
</dbReference>
<evidence type="ECO:0000256" key="1">
    <source>
        <dbReference type="ARBA" id="ARBA00023015"/>
    </source>
</evidence>
<keyword evidence="3" id="KW-0804">Transcription</keyword>
<gene>
    <name evidence="5" type="ORF">D9V29_04015</name>
</gene>
<dbReference type="OrthoDB" id="3258243at2"/>
<dbReference type="AlphaFoldDB" id="A0A3L6ZXV3"/>
<dbReference type="PRINTS" id="PR00036">
    <property type="entry name" value="HTHLACI"/>
</dbReference>
<protein>
    <submittedName>
        <fullName evidence="5">LacI family transcriptional regulator</fullName>
    </submittedName>
</protein>
<dbReference type="Pfam" id="PF00356">
    <property type="entry name" value="LacI"/>
    <property type="match status" value="1"/>
</dbReference>
<dbReference type="InterPro" id="IPR010982">
    <property type="entry name" value="Lambda_DNA-bd_dom_sf"/>
</dbReference>
<dbReference type="InterPro" id="IPR046335">
    <property type="entry name" value="LacI/GalR-like_sensor"/>
</dbReference>
<dbReference type="Gene3D" id="3.40.50.2300">
    <property type="match status" value="2"/>
</dbReference>
<dbReference type="Gene3D" id="1.10.260.40">
    <property type="entry name" value="lambda repressor-like DNA-binding domains"/>
    <property type="match status" value="1"/>
</dbReference>
<evidence type="ECO:0000313" key="6">
    <source>
        <dbReference type="Proteomes" id="UP000270299"/>
    </source>
</evidence>
<dbReference type="EMBL" id="RCUV01000005">
    <property type="protein sequence ID" value="RLP72331.1"/>
    <property type="molecule type" value="Genomic_DNA"/>
</dbReference>
<evidence type="ECO:0000256" key="2">
    <source>
        <dbReference type="ARBA" id="ARBA00023125"/>
    </source>
</evidence>
<evidence type="ECO:0000259" key="4">
    <source>
        <dbReference type="PROSITE" id="PS50932"/>
    </source>
</evidence>
<comment type="caution">
    <text evidence="5">The sequence shown here is derived from an EMBL/GenBank/DDBJ whole genome shotgun (WGS) entry which is preliminary data.</text>
</comment>
<dbReference type="PROSITE" id="PS00356">
    <property type="entry name" value="HTH_LACI_1"/>
    <property type="match status" value="1"/>
</dbReference>
<dbReference type="PANTHER" id="PTHR30146">
    <property type="entry name" value="LACI-RELATED TRANSCRIPTIONAL REPRESSOR"/>
    <property type="match status" value="1"/>
</dbReference>
<feature type="domain" description="HTH lacI-type" evidence="4">
    <location>
        <begin position="2"/>
        <end position="56"/>
    </location>
</feature>
<organism evidence="5 6">
    <name type="scientific">Mycetocola manganoxydans</name>
    <dbReference type="NCBI Taxonomy" id="699879"/>
    <lineage>
        <taxon>Bacteria</taxon>
        <taxon>Bacillati</taxon>
        <taxon>Actinomycetota</taxon>
        <taxon>Actinomycetes</taxon>
        <taxon>Micrococcales</taxon>
        <taxon>Microbacteriaceae</taxon>
        <taxon>Mycetocola</taxon>
    </lineage>
</organism>